<protein>
    <submittedName>
        <fullName evidence="2">Uncharacterized protein</fullName>
    </submittedName>
</protein>
<evidence type="ECO:0000256" key="1">
    <source>
        <dbReference type="SAM" id="MobiDB-lite"/>
    </source>
</evidence>
<sequence>MNKFLFSMLDNLFARFVYMIFSSQDNLKPVLKVTFDEPIEQTYKSFELSGCKSSFARHKILFFITTGTTGIKRNCLYNNDLSLHHYPLLIVIKIRSESQKINSKWLVAVTNVVTHAILMAAIAASWSNHVQKERQSPEKQYWHPPAFFRPPIPVINISEDTCPFLGPRTLKRCEKTVRNSLKMIDTNCYDANRGPILRIRGRTKDAVLTFKEFMKLDKNGIPIKPKLDDCSDLYPPVEDLFLSDELESFATTRMCKQTQCVALENEGTTAIRYLWLRSPPTRAMRRILGRPGNVLNVKKLHPPSDEPFFWKDDNFEFHFRELPGVILPGQYIKFPIIFRSHRNGYFYEDLYLLTHPRLSDDNDCVYKLRLTGFCMDPDCPLPPSNAPQLGKNACRAAEISRKIKSKLLYSEADDCLDSMLDTILYSTTLKKSTLPNGKITVEQIFYTHNRDMHYSYDVAEKALKNVRELVKDLVSRDRIIDNDSICPLSIQSLYNEIARVPTPTDYFWNKFKSPKTEETLTELAQQAKRLFKPRVFSWPSIKSRLYSSCYTTMVSTVDEVVAKITNIDFDSDNQNLDKVLRKEIRNILIRRKQKELRRQKRRAERQRRKQNRESQRADGVDERFDDRGDTFETPGEVFDTEENGEGYDLPPPIFIPEEEIEAELQELRKKKEKRSKQILFETLFGCGVERMMSVVDSYRAMCDYRESPALQKCEQSTCSKQ</sequence>
<dbReference type="AlphaFoldDB" id="A0A8J2NRC8"/>
<feature type="compositionally biased region" description="Basic residues" evidence="1">
    <location>
        <begin position="598"/>
        <end position="610"/>
    </location>
</feature>
<dbReference type="PANTHER" id="PTHR48421:SF1">
    <property type="entry name" value="MYCBP-ASSOCIATED PROTEIN"/>
    <property type="match status" value="1"/>
</dbReference>
<dbReference type="InterPro" id="IPR032707">
    <property type="entry name" value="MYCBPAP"/>
</dbReference>
<dbReference type="Proteomes" id="UP000708208">
    <property type="component" value="Unassembled WGS sequence"/>
</dbReference>
<dbReference type="EMBL" id="CAJVCH010055567">
    <property type="protein sequence ID" value="CAG7718728.1"/>
    <property type="molecule type" value="Genomic_DNA"/>
</dbReference>
<dbReference type="Pfam" id="PF14646">
    <property type="entry name" value="MYCBPAP"/>
    <property type="match status" value="1"/>
</dbReference>
<accession>A0A8J2NRC8</accession>
<evidence type="ECO:0000313" key="2">
    <source>
        <dbReference type="EMBL" id="CAG7718728.1"/>
    </source>
</evidence>
<reference evidence="2" key="1">
    <citation type="submission" date="2021-06" db="EMBL/GenBank/DDBJ databases">
        <authorList>
            <person name="Hodson N. C."/>
            <person name="Mongue J. A."/>
            <person name="Jaron S. K."/>
        </authorList>
    </citation>
    <scope>NUCLEOTIDE SEQUENCE</scope>
</reference>
<comment type="caution">
    <text evidence="2">The sequence shown here is derived from an EMBL/GenBank/DDBJ whole genome shotgun (WGS) entry which is preliminary data.</text>
</comment>
<dbReference type="PANTHER" id="PTHR48421">
    <property type="entry name" value="MYCBP-ASSOCIATED PROTEIN"/>
    <property type="match status" value="1"/>
</dbReference>
<proteinExistence type="predicted"/>
<keyword evidence="3" id="KW-1185">Reference proteome</keyword>
<evidence type="ECO:0000313" key="3">
    <source>
        <dbReference type="Proteomes" id="UP000708208"/>
    </source>
</evidence>
<dbReference type="OrthoDB" id="10263316at2759"/>
<organism evidence="2 3">
    <name type="scientific">Allacma fusca</name>
    <dbReference type="NCBI Taxonomy" id="39272"/>
    <lineage>
        <taxon>Eukaryota</taxon>
        <taxon>Metazoa</taxon>
        <taxon>Ecdysozoa</taxon>
        <taxon>Arthropoda</taxon>
        <taxon>Hexapoda</taxon>
        <taxon>Collembola</taxon>
        <taxon>Symphypleona</taxon>
        <taxon>Sminthuridae</taxon>
        <taxon>Allacma</taxon>
    </lineage>
</organism>
<name>A0A8J2NRC8_9HEXA</name>
<feature type="compositionally biased region" description="Basic and acidic residues" evidence="1">
    <location>
        <begin position="611"/>
        <end position="630"/>
    </location>
</feature>
<feature type="region of interest" description="Disordered" evidence="1">
    <location>
        <begin position="598"/>
        <end position="648"/>
    </location>
</feature>
<gene>
    <name evidence="2" type="ORF">AFUS01_LOCUS8099</name>
</gene>